<dbReference type="Proteomes" id="UP000662873">
    <property type="component" value="Chromosome"/>
</dbReference>
<reference evidence="3" key="1">
    <citation type="journal article" name="DNA Res.">
        <title>The physiological potential of anammox bacteria as revealed by their core genome structure.</title>
        <authorList>
            <person name="Okubo T."/>
            <person name="Toyoda A."/>
            <person name="Fukuhara K."/>
            <person name="Uchiyama I."/>
            <person name="Harigaya Y."/>
            <person name="Kuroiwa M."/>
            <person name="Suzuki T."/>
            <person name="Murakami Y."/>
            <person name="Suwa Y."/>
            <person name="Takami H."/>
        </authorList>
    </citation>
    <scope>NUCLEOTIDE SEQUENCE</scope>
    <source>
        <strain evidence="3">317325-2</strain>
    </source>
</reference>
<dbReference type="Pfam" id="PF07589">
    <property type="entry name" value="PEP-CTERM"/>
    <property type="match status" value="1"/>
</dbReference>
<evidence type="ECO:0000259" key="2">
    <source>
        <dbReference type="Pfam" id="PF07589"/>
    </source>
</evidence>
<dbReference type="AlphaFoldDB" id="A0A809R922"/>
<evidence type="ECO:0000313" key="4">
    <source>
        <dbReference type="Proteomes" id="UP000662873"/>
    </source>
</evidence>
<feature type="signal peptide" evidence="1">
    <location>
        <begin position="1"/>
        <end position="23"/>
    </location>
</feature>
<dbReference type="NCBIfam" id="TIGR02595">
    <property type="entry name" value="PEP_CTERM"/>
    <property type="match status" value="1"/>
</dbReference>
<organism evidence="3 4">
    <name type="scientific">Candidatus Nitrosymbiomonas proteolyticus</name>
    <dbReference type="NCBI Taxonomy" id="2608984"/>
    <lineage>
        <taxon>Bacteria</taxon>
        <taxon>Bacillati</taxon>
        <taxon>Armatimonadota</taxon>
        <taxon>Armatimonadota incertae sedis</taxon>
        <taxon>Candidatus Nitrosymbiomonas</taxon>
    </lineage>
</organism>
<proteinExistence type="predicted"/>
<sequence length="206" mass="21808">MILLGRKAAFVAFASLMGVAANAIVFTNVTIKSPPLSDGSSYSTAVNAITFFVPNALVGDGLPLRFGTLNIQYDADSSGELMVADEVVISMGTGILGRGTILFRETVHELDSIGAEIGEPIGSSYHTFDVNSNPFFSDTIVFSRAVTRFRAKKSFTLSAPDSADPNVTDLAAVAYVNQNIHLVPEPATLGALALGALGVLRRRNKR</sequence>
<protein>
    <recommendedName>
        <fullName evidence="2">Ice-binding protein C-terminal domain-containing protein</fullName>
    </recommendedName>
</protein>
<evidence type="ECO:0000313" key="3">
    <source>
        <dbReference type="EMBL" id="BBO23949.1"/>
    </source>
</evidence>
<dbReference type="KEGG" id="npy:NPRO_15440"/>
<gene>
    <name evidence="3" type="ORF">NPRO_15440</name>
</gene>
<accession>A0A809R922</accession>
<dbReference type="InterPro" id="IPR013424">
    <property type="entry name" value="Ice-binding_C"/>
</dbReference>
<dbReference type="EMBL" id="AP021858">
    <property type="protein sequence ID" value="BBO23949.1"/>
    <property type="molecule type" value="Genomic_DNA"/>
</dbReference>
<feature type="domain" description="Ice-binding protein C-terminal" evidence="2">
    <location>
        <begin position="183"/>
        <end position="203"/>
    </location>
</feature>
<evidence type="ECO:0000256" key="1">
    <source>
        <dbReference type="SAM" id="SignalP"/>
    </source>
</evidence>
<feature type="chain" id="PRO_5035160515" description="Ice-binding protein C-terminal domain-containing protein" evidence="1">
    <location>
        <begin position="24"/>
        <end position="206"/>
    </location>
</feature>
<name>A0A809R922_9BACT</name>
<keyword evidence="1" id="KW-0732">Signal</keyword>